<feature type="compositionally biased region" description="Basic and acidic residues" evidence="1">
    <location>
        <begin position="1005"/>
        <end position="1021"/>
    </location>
</feature>
<dbReference type="GeneID" id="34611004"/>
<dbReference type="RefSeq" id="XP_022583586.1">
    <property type="nucleotide sequence ID" value="XM_022724539.1"/>
</dbReference>
<feature type="region of interest" description="Disordered" evidence="1">
    <location>
        <begin position="988"/>
        <end position="1046"/>
    </location>
</feature>
<evidence type="ECO:0000313" key="2">
    <source>
        <dbReference type="EMBL" id="OJJ49076.1"/>
    </source>
</evidence>
<feature type="region of interest" description="Disordered" evidence="1">
    <location>
        <begin position="1"/>
        <end position="23"/>
    </location>
</feature>
<dbReference type="EMBL" id="KV878338">
    <property type="protein sequence ID" value="OJJ49076.1"/>
    <property type="molecule type" value="Genomic_DNA"/>
</dbReference>
<evidence type="ECO:0000256" key="1">
    <source>
        <dbReference type="SAM" id="MobiDB-lite"/>
    </source>
</evidence>
<feature type="compositionally biased region" description="Basic and acidic residues" evidence="1">
    <location>
        <begin position="940"/>
        <end position="952"/>
    </location>
</feature>
<protein>
    <submittedName>
        <fullName evidence="2">Uncharacterized protein</fullName>
    </submittedName>
</protein>
<accession>A0A1L9SPM9</accession>
<feature type="compositionally biased region" description="Basic residues" evidence="1">
    <location>
        <begin position="1"/>
        <end position="12"/>
    </location>
</feature>
<feature type="compositionally biased region" description="Low complexity" evidence="1">
    <location>
        <begin position="235"/>
        <end position="257"/>
    </location>
</feature>
<sequence>MAPRAPKQKAPKAAKAPETGRRTRVRHRCIELCNTQNRHLPPQPGTLWSLSSWPDPPPLAEDEKFMGQDERSIVLSHEWNKSKMIALLEHHSWGIDTGIDPQSASKKQIFLTLYAIWYNTEPRFRAFQNDVKGFLDASKDAGPRLLKGPNKNGAWAHPISRYYPSLPTVNEAWAPNYTRPRAHPNFPDSIPSHFSDSWMERLTLGNAGGPMDGYAEDPRYNPPTDMTNNVADDSQPANQPATQPATQLATTQAQPGTQTTTIEQDFADMVALISTALEKAFTELAYKGLERHPRAYPLEMVPYEGLKMTDPAPYAFIQTGAAKISHFDVDGIEFPTNGRGPMWANQSCAIDCCIVASKLLDAGCTVIDRGANENWLDNLSDTQRSFLKVVNEYNWEIVSPAQSMEVRDRFWKNKLARHGYPFGHQLSAASLWTMLTQGFGQFEIQRQSITFPCSCHQGAAMTKTDEMAYTVTPAKINVTESISQLLQDAFPLGQIAGSGELKAKATICRQCHQKTKHGRVVRVRQMPMRLAVELNPGVRVTAHTSQIVKFKYRDWNNREVEAKYRWLGGIYYQEGHFRVYWNQDKRGEKSGCIQMYDDMQNQAFILGGFPSSDPDERVRQDWVSETPPMLFYERVFTPSVHEFYMATISLSKLQNRLGVLHQAPQFREMVLRTKRLMALQRPPLKTEIKASMNSGNYRKRFVLVNNYEEDNTALDKAEELSYSDYPLPMQPLANDSPVLAFDEDPPMQTFDDDMPLDPVLVQATQDQIHAQEQALAQAYAHAQAQAQMALQHPSAPAGYMPAQPYQSYLDTLGYQSNPEYPQAPMGYQPAQQPQAYADPTGMQQGQGYMQTIDPQAVQYDQDMDLDESIRSNNQGIIYQPNDEMDEDAKILHLLGGLMGGAPSRRTSKGSGASVSSRRTIIHIEGPANEEVITFIRESLQRRKDSKPRRIVEEISDDGPSEKAAKFIQDSVHRADEDEKHTTVTEIELTRLTSSGGRKSPKRKRSDVDSGHDDSKKDSDNKGDDDDDDDDKVSVKKKARLDRDRRESVDSFIYTCRSVFARLTRTRGNE</sequence>
<dbReference type="VEuPathDB" id="FungiDB:ASPZODRAFT_1392612"/>
<dbReference type="STRING" id="1073090.A0A1L9SPM9"/>
<proteinExistence type="predicted"/>
<feature type="region of interest" description="Disordered" evidence="1">
    <location>
        <begin position="940"/>
        <end position="962"/>
    </location>
</feature>
<dbReference type="AlphaFoldDB" id="A0A1L9SPM9"/>
<dbReference type="OrthoDB" id="5431239at2759"/>
<name>A0A1L9SPM9_9EURO</name>
<dbReference type="Proteomes" id="UP000184188">
    <property type="component" value="Unassembled WGS sequence"/>
</dbReference>
<gene>
    <name evidence="2" type="ORF">ASPZODRAFT_1392612</name>
</gene>
<feature type="region of interest" description="Disordered" evidence="1">
    <location>
        <begin position="209"/>
        <end position="257"/>
    </location>
</feature>
<reference evidence="3" key="1">
    <citation type="journal article" date="2017" name="Genome Biol.">
        <title>Comparative genomics reveals high biological diversity and specific adaptations in the industrially and medically important fungal genus Aspergillus.</title>
        <authorList>
            <person name="de Vries R.P."/>
            <person name="Riley R."/>
            <person name="Wiebenga A."/>
            <person name="Aguilar-Osorio G."/>
            <person name="Amillis S."/>
            <person name="Uchima C.A."/>
            <person name="Anderluh G."/>
            <person name="Asadollahi M."/>
            <person name="Askin M."/>
            <person name="Barry K."/>
            <person name="Battaglia E."/>
            <person name="Bayram O."/>
            <person name="Benocci T."/>
            <person name="Braus-Stromeyer S.A."/>
            <person name="Caldana C."/>
            <person name="Canovas D."/>
            <person name="Cerqueira G.C."/>
            <person name="Chen F."/>
            <person name="Chen W."/>
            <person name="Choi C."/>
            <person name="Clum A."/>
            <person name="Dos Santos R.A."/>
            <person name="Damasio A.R."/>
            <person name="Diallinas G."/>
            <person name="Emri T."/>
            <person name="Fekete E."/>
            <person name="Flipphi M."/>
            <person name="Freyberg S."/>
            <person name="Gallo A."/>
            <person name="Gournas C."/>
            <person name="Habgood R."/>
            <person name="Hainaut M."/>
            <person name="Harispe M.L."/>
            <person name="Henrissat B."/>
            <person name="Hilden K.S."/>
            <person name="Hope R."/>
            <person name="Hossain A."/>
            <person name="Karabika E."/>
            <person name="Karaffa L."/>
            <person name="Karanyi Z."/>
            <person name="Krasevec N."/>
            <person name="Kuo A."/>
            <person name="Kusch H."/>
            <person name="LaButti K."/>
            <person name="Lagendijk E.L."/>
            <person name="Lapidus A."/>
            <person name="Levasseur A."/>
            <person name="Lindquist E."/>
            <person name="Lipzen A."/>
            <person name="Logrieco A.F."/>
            <person name="MacCabe A."/>
            <person name="Maekelae M.R."/>
            <person name="Malavazi I."/>
            <person name="Melin P."/>
            <person name="Meyer V."/>
            <person name="Mielnichuk N."/>
            <person name="Miskei M."/>
            <person name="Molnar A.P."/>
            <person name="Mule G."/>
            <person name="Ngan C.Y."/>
            <person name="Orejas M."/>
            <person name="Orosz E."/>
            <person name="Ouedraogo J.P."/>
            <person name="Overkamp K.M."/>
            <person name="Park H.-S."/>
            <person name="Perrone G."/>
            <person name="Piumi F."/>
            <person name="Punt P.J."/>
            <person name="Ram A.F."/>
            <person name="Ramon A."/>
            <person name="Rauscher S."/>
            <person name="Record E."/>
            <person name="Riano-Pachon D.M."/>
            <person name="Robert V."/>
            <person name="Roehrig J."/>
            <person name="Ruller R."/>
            <person name="Salamov A."/>
            <person name="Salih N.S."/>
            <person name="Samson R.A."/>
            <person name="Sandor E."/>
            <person name="Sanguinetti M."/>
            <person name="Schuetze T."/>
            <person name="Sepcic K."/>
            <person name="Shelest E."/>
            <person name="Sherlock G."/>
            <person name="Sophianopoulou V."/>
            <person name="Squina F.M."/>
            <person name="Sun H."/>
            <person name="Susca A."/>
            <person name="Todd R.B."/>
            <person name="Tsang A."/>
            <person name="Unkles S.E."/>
            <person name="van de Wiele N."/>
            <person name="van Rossen-Uffink D."/>
            <person name="Oliveira J.V."/>
            <person name="Vesth T.C."/>
            <person name="Visser J."/>
            <person name="Yu J.-H."/>
            <person name="Zhou M."/>
            <person name="Andersen M.R."/>
            <person name="Archer D.B."/>
            <person name="Baker S.E."/>
            <person name="Benoit I."/>
            <person name="Brakhage A.A."/>
            <person name="Braus G.H."/>
            <person name="Fischer R."/>
            <person name="Frisvad J.C."/>
            <person name="Goldman G.H."/>
            <person name="Houbraken J."/>
            <person name="Oakley B."/>
            <person name="Pocsi I."/>
            <person name="Scazzocchio C."/>
            <person name="Seiboth B."/>
            <person name="vanKuyk P.A."/>
            <person name="Wortman J."/>
            <person name="Dyer P.S."/>
            <person name="Grigoriev I.V."/>
        </authorList>
    </citation>
    <scope>NUCLEOTIDE SEQUENCE [LARGE SCALE GENOMIC DNA]</scope>
    <source>
        <strain evidence="3">CBS 506.65</strain>
    </source>
</reference>
<organism evidence="2 3">
    <name type="scientific">Penicilliopsis zonata CBS 506.65</name>
    <dbReference type="NCBI Taxonomy" id="1073090"/>
    <lineage>
        <taxon>Eukaryota</taxon>
        <taxon>Fungi</taxon>
        <taxon>Dikarya</taxon>
        <taxon>Ascomycota</taxon>
        <taxon>Pezizomycotina</taxon>
        <taxon>Eurotiomycetes</taxon>
        <taxon>Eurotiomycetidae</taxon>
        <taxon>Eurotiales</taxon>
        <taxon>Aspergillaceae</taxon>
        <taxon>Penicilliopsis</taxon>
    </lineage>
</organism>
<evidence type="ECO:0000313" key="3">
    <source>
        <dbReference type="Proteomes" id="UP000184188"/>
    </source>
</evidence>
<keyword evidence="3" id="KW-1185">Reference proteome</keyword>